<dbReference type="EMBL" id="CACVKT020009675">
    <property type="protein sequence ID" value="CAC5422671.1"/>
    <property type="molecule type" value="Genomic_DNA"/>
</dbReference>
<keyword evidence="3" id="KW-1185">Reference proteome</keyword>
<dbReference type="AlphaFoldDB" id="A0A6J8EU36"/>
<feature type="signal peptide" evidence="1">
    <location>
        <begin position="1"/>
        <end position="19"/>
    </location>
</feature>
<feature type="chain" id="PRO_5027065762" evidence="1">
    <location>
        <begin position="20"/>
        <end position="297"/>
    </location>
</feature>
<sequence>MVTLSLPCAILFGTLLVNAVKVKEILPLAASEKQSSPEVVKESVTRPPIYWIPPEKVNAENQPLVAVEQQFTSTDKQTDNILFSGPINSGIGTHKSNSENIPQVALEPKVKHTVQELESATDTPIFRTQAHFAKTIQYTQPHHPGTNALEVSYQKLMKMITEEREARLKLEYRQTVLEQALNQEVQKMQTEMKSWVSNKSDDVPTNTTELTQMADIFNAKLQNISDKVSKISSNFVSVLNEMASSKNEATLFNKNLHDIDNRMKYLELFEGTVNNVISGFNYKQEALEREIKAAVKI</sequence>
<dbReference type="Proteomes" id="UP000507470">
    <property type="component" value="Unassembled WGS sequence"/>
</dbReference>
<protein>
    <submittedName>
        <fullName evidence="2">Uncharacterized protein</fullName>
    </submittedName>
</protein>
<organism evidence="2 3">
    <name type="scientific">Mytilus coruscus</name>
    <name type="common">Sea mussel</name>
    <dbReference type="NCBI Taxonomy" id="42192"/>
    <lineage>
        <taxon>Eukaryota</taxon>
        <taxon>Metazoa</taxon>
        <taxon>Spiralia</taxon>
        <taxon>Lophotrochozoa</taxon>
        <taxon>Mollusca</taxon>
        <taxon>Bivalvia</taxon>
        <taxon>Autobranchia</taxon>
        <taxon>Pteriomorphia</taxon>
        <taxon>Mytilida</taxon>
        <taxon>Mytiloidea</taxon>
        <taxon>Mytilidae</taxon>
        <taxon>Mytilinae</taxon>
        <taxon>Mytilus</taxon>
    </lineage>
</organism>
<evidence type="ECO:0000256" key="1">
    <source>
        <dbReference type="SAM" id="SignalP"/>
    </source>
</evidence>
<keyword evidence="1" id="KW-0732">Signal</keyword>
<reference evidence="2 3" key="1">
    <citation type="submission" date="2020-06" db="EMBL/GenBank/DDBJ databases">
        <authorList>
            <person name="Li R."/>
            <person name="Bekaert M."/>
        </authorList>
    </citation>
    <scope>NUCLEOTIDE SEQUENCE [LARGE SCALE GENOMIC DNA]</scope>
    <source>
        <strain evidence="3">wild</strain>
    </source>
</reference>
<name>A0A6J8EU36_MYTCO</name>
<evidence type="ECO:0000313" key="3">
    <source>
        <dbReference type="Proteomes" id="UP000507470"/>
    </source>
</evidence>
<gene>
    <name evidence="2" type="ORF">MCOR_54708</name>
</gene>
<accession>A0A6J8EU36</accession>
<evidence type="ECO:0000313" key="2">
    <source>
        <dbReference type="EMBL" id="CAC5422671.1"/>
    </source>
</evidence>
<proteinExistence type="predicted"/>